<dbReference type="Pfam" id="PF00005">
    <property type="entry name" value="ABC_tran"/>
    <property type="match status" value="1"/>
</dbReference>
<evidence type="ECO:0000256" key="2">
    <source>
        <dbReference type="ARBA" id="ARBA00022741"/>
    </source>
</evidence>
<dbReference type="InterPro" id="IPR027417">
    <property type="entry name" value="P-loop_NTPase"/>
</dbReference>
<reference evidence="5 6" key="1">
    <citation type="submission" date="2012-01" db="EMBL/GenBank/DDBJ databases">
        <title>Complete sequence of chromosome of Clostridium pasteurianum BC1.</title>
        <authorList>
            <consortium name="US DOE Joint Genome Institute"/>
            <person name="Lucas S."/>
            <person name="Han J."/>
            <person name="Lapidus A."/>
            <person name="Cheng J.-F."/>
            <person name="Goodwin L."/>
            <person name="Pitluck S."/>
            <person name="Peters L."/>
            <person name="Mikhailova N."/>
            <person name="Teshima H."/>
            <person name="Detter J.C."/>
            <person name="Han C."/>
            <person name="Tapia R."/>
            <person name="Land M."/>
            <person name="Hauser L."/>
            <person name="Kyrpides N."/>
            <person name="Ivanova N."/>
            <person name="Pagani I."/>
            <person name="Dunn J."/>
            <person name="Taghavi S."/>
            <person name="Francis A."/>
            <person name="van der Lelie D."/>
            <person name="Woyke T."/>
        </authorList>
    </citation>
    <scope>NUCLEOTIDE SEQUENCE [LARGE SCALE GENOMIC DNA]</scope>
    <source>
        <strain evidence="5 6">BC1</strain>
    </source>
</reference>
<dbReference type="PROSITE" id="PS00211">
    <property type="entry name" value="ABC_TRANSPORTER_1"/>
    <property type="match status" value="1"/>
</dbReference>
<dbReference type="InterPro" id="IPR003593">
    <property type="entry name" value="AAA+_ATPase"/>
</dbReference>
<keyword evidence="6" id="KW-1185">Reference proteome</keyword>
<gene>
    <name evidence="5" type="ORF">Clopa_4137</name>
</gene>
<accession>R4K6R0</accession>
<evidence type="ECO:0000256" key="3">
    <source>
        <dbReference type="ARBA" id="ARBA00022840"/>
    </source>
</evidence>
<dbReference type="OrthoDB" id="9801958at2"/>
<dbReference type="EMBL" id="CP003261">
    <property type="protein sequence ID" value="AGK98872.1"/>
    <property type="molecule type" value="Genomic_DNA"/>
</dbReference>
<dbReference type="STRING" id="86416.Clopa_4137"/>
<proteinExistence type="predicted"/>
<dbReference type="InterPro" id="IPR017871">
    <property type="entry name" value="ABC_transporter-like_CS"/>
</dbReference>
<dbReference type="PROSITE" id="PS50893">
    <property type="entry name" value="ABC_TRANSPORTER_2"/>
    <property type="match status" value="1"/>
</dbReference>
<protein>
    <submittedName>
        <fullName evidence="5">ABC-type nitrate/sulfonate/bicarbonate transport system, ATPase component</fullName>
    </submittedName>
</protein>
<evidence type="ECO:0000259" key="4">
    <source>
        <dbReference type="PROSITE" id="PS50893"/>
    </source>
</evidence>
<name>R4K6R0_CLOPA</name>
<dbReference type="RefSeq" id="WP_015617147.1">
    <property type="nucleotide sequence ID" value="NC_021182.1"/>
</dbReference>
<dbReference type="InterPro" id="IPR003439">
    <property type="entry name" value="ABC_transporter-like_ATP-bd"/>
</dbReference>
<dbReference type="GO" id="GO:0016887">
    <property type="term" value="F:ATP hydrolysis activity"/>
    <property type="evidence" value="ECO:0007669"/>
    <property type="project" value="InterPro"/>
</dbReference>
<dbReference type="AlphaFoldDB" id="R4K6R0"/>
<organism evidence="5 6">
    <name type="scientific">Clostridium pasteurianum BC1</name>
    <dbReference type="NCBI Taxonomy" id="86416"/>
    <lineage>
        <taxon>Bacteria</taxon>
        <taxon>Bacillati</taxon>
        <taxon>Bacillota</taxon>
        <taxon>Clostridia</taxon>
        <taxon>Eubacteriales</taxon>
        <taxon>Clostridiaceae</taxon>
        <taxon>Clostridium</taxon>
    </lineage>
</organism>
<keyword evidence="3" id="KW-0067">ATP-binding</keyword>
<feature type="domain" description="ABC transporter" evidence="4">
    <location>
        <begin position="11"/>
        <end position="241"/>
    </location>
</feature>
<evidence type="ECO:0000256" key="1">
    <source>
        <dbReference type="ARBA" id="ARBA00022448"/>
    </source>
</evidence>
<dbReference type="CDD" id="cd03293">
    <property type="entry name" value="ABC_NrtD_SsuB_transporters"/>
    <property type="match status" value="1"/>
</dbReference>
<evidence type="ECO:0000313" key="5">
    <source>
        <dbReference type="EMBL" id="AGK98872.1"/>
    </source>
</evidence>
<evidence type="ECO:0000313" key="6">
    <source>
        <dbReference type="Proteomes" id="UP000013523"/>
    </source>
</evidence>
<dbReference type="KEGG" id="cpas:Clopa_4137"/>
<dbReference type="SMART" id="SM00382">
    <property type="entry name" value="AAA"/>
    <property type="match status" value="1"/>
</dbReference>
<dbReference type="Gene3D" id="3.40.50.300">
    <property type="entry name" value="P-loop containing nucleotide triphosphate hydrolases"/>
    <property type="match status" value="1"/>
</dbReference>
<dbReference type="Proteomes" id="UP000013523">
    <property type="component" value="Chromosome"/>
</dbReference>
<dbReference type="GO" id="GO:0005524">
    <property type="term" value="F:ATP binding"/>
    <property type="evidence" value="ECO:0007669"/>
    <property type="project" value="UniProtKB-KW"/>
</dbReference>
<keyword evidence="1" id="KW-0813">Transport</keyword>
<sequence length="263" mass="29926">MQLEKNYEKALTIKGLYKNFTIDSGEVKVLNNINLEIEKNEFICIVGASGCGKSTLLRIIGGLERQYEGNVHLKEKPINGPGVDRGIIFQESRLFPWLTIEKNVEFGLPEKLGSSEKKPIVKKYLELVGLENFAKAYPSQLSGGMQQRVSIARALVNNPDILLLDEPFGALDAFTRMNMQQEVLKIWEKDKTTMILVTHDIDEAIFLADRVVVMSSRPGTIKKIIDVNISRPRKRNNYDYIKIKNEIYGEFFGNSESTVEYYI</sequence>
<dbReference type="PATRIC" id="fig|86416.3.peg.4139"/>
<dbReference type="PANTHER" id="PTHR42788:SF13">
    <property type="entry name" value="ALIPHATIC SULFONATES IMPORT ATP-BINDING PROTEIN SSUB"/>
    <property type="match status" value="1"/>
</dbReference>
<dbReference type="eggNOG" id="COG1116">
    <property type="taxonomic scope" value="Bacteria"/>
</dbReference>
<keyword evidence="2" id="KW-0547">Nucleotide-binding</keyword>
<dbReference type="SUPFAM" id="SSF52540">
    <property type="entry name" value="P-loop containing nucleoside triphosphate hydrolases"/>
    <property type="match status" value="1"/>
</dbReference>
<dbReference type="HOGENOM" id="CLU_000604_1_22_9"/>
<dbReference type="InterPro" id="IPR050166">
    <property type="entry name" value="ABC_transporter_ATP-bind"/>
</dbReference>
<dbReference type="PANTHER" id="PTHR42788">
    <property type="entry name" value="TAURINE IMPORT ATP-BINDING PROTEIN-RELATED"/>
    <property type="match status" value="1"/>
</dbReference>